<dbReference type="Gene3D" id="3.40.50.1360">
    <property type="match status" value="1"/>
</dbReference>
<keyword evidence="3" id="KW-0238">DNA-binding</keyword>
<dbReference type="SUPFAM" id="SSF100950">
    <property type="entry name" value="NagB/RpiA/CoA transferase-like"/>
    <property type="match status" value="1"/>
</dbReference>
<organism evidence="6">
    <name type="scientific">marine metagenome</name>
    <dbReference type="NCBI Taxonomy" id="408172"/>
    <lineage>
        <taxon>unclassified sequences</taxon>
        <taxon>metagenomes</taxon>
        <taxon>ecological metagenomes</taxon>
    </lineage>
</organism>
<dbReference type="Gene3D" id="1.10.10.10">
    <property type="entry name" value="Winged helix-like DNA-binding domain superfamily/Winged helix DNA-binding domain"/>
    <property type="match status" value="1"/>
</dbReference>
<evidence type="ECO:0000259" key="5">
    <source>
        <dbReference type="PROSITE" id="PS50943"/>
    </source>
</evidence>
<dbReference type="AlphaFoldDB" id="A0A382ARH6"/>
<evidence type="ECO:0000256" key="2">
    <source>
        <dbReference type="ARBA" id="ARBA00023015"/>
    </source>
</evidence>
<dbReference type="InterPro" id="IPR037171">
    <property type="entry name" value="NagB/RpiA_transferase-like"/>
</dbReference>
<keyword evidence="4" id="KW-0804">Transcription</keyword>
<name>A0A382ARH6_9ZZZZ</name>
<keyword evidence="2" id="KW-0805">Transcription regulation</keyword>
<dbReference type="PANTHER" id="PTHR34294">
    <property type="entry name" value="TRANSCRIPTIONAL REGULATOR-RELATED"/>
    <property type="match status" value="1"/>
</dbReference>
<gene>
    <name evidence="6" type="ORF">METZ01_LOCUS156546</name>
</gene>
<dbReference type="InterPro" id="IPR001387">
    <property type="entry name" value="Cro/C1-type_HTH"/>
</dbReference>
<accession>A0A382ARH6</accession>
<evidence type="ECO:0000313" key="6">
    <source>
        <dbReference type="EMBL" id="SVB03692.1"/>
    </source>
</evidence>
<dbReference type="EMBL" id="UINC01026368">
    <property type="protein sequence ID" value="SVB03692.1"/>
    <property type="molecule type" value="Genomic_DNA"/>
</dbReference>
<dbReference type="InterPro" id="IPR007324">
    <property type="entry name" value="Sugar-bd_dom_put"/>
</dbReference>
<evidence type="ECO:0000256" key="1">
    <source>
        <dbReference type="ARBA" id="ARBA00010466"/>
    </source>
</evidence>
<dbReference type="InterPro" id="IPR036388">
    <property type="entry name" value="WH-like_DNA-bd_sf"/>
</dbReference>
<protein>
    <recommendedName>
        <fullName evidence="5">HTH cro/C1-type domain-containing protein</fullName>
    </recommendedName>
</protein>
<dbReference type="Pfam" id="PF04198">
    <property type="entry name" value="Sugar-bind"/>
    <property type="match status" value="1"/>
</dbReference>
<dbReference type="PROSITE" id="PS50943">
    <property type="entry name" value="HTH_CROC1"/>
    <property type="match status" value="1"/>
</dbReference>
<evidence type="ECO:0000256" key="3">
    <source>
        <dbReference type="ARBA" id="ARBA00023125"/>
    </source>
</evidence>
<feature type="domain" description="HTH cro/C1-type" evidence="5">
    <location>
        <begin position="21"/>
        <end position="48"/>
    </location>
</feature>
<dbReference type="InterPro" id="IPR051054">
    <property type="entry name" value="SorC_transcr_regulators"/>
</dbReference>
<comment type="similarity">
    <text evidence="1">Belongs to the SorC transcriptional regulatory family.</text>
</comment>
<sequence length="312" mass="34731">MKVSQKDYQLYASRVAWYYFKAGMTQADIAEKLGLNRSRVINILNETRHDGTVAIHVQGKDARLAELEQAFKKHWKLREVMIIPEVAEEQLKQNLSIAGAHLLETRLDPKGALVGLGWGHTVSGITMHLSRMLPEKTEFVSLCGGVTQYLAERRTGNVGAPLSGFYYPFRVLPTPLLLSTRSLCETLLQEAEVQTVMETALLSDMTLVGIGALMPNSEFVRFGYRSQKELELLKNEGAAGEIHGEFFDDQGNVLKLEHHHRLITVKLMQLKKMKHVIGIAGGSEKIKAIRGAITGGFIHSLITDETTALKLL</sequence>
<dbReference type="GO" id="GO:0003677">
    <property type="term" value="F:DNA binding"/>
    <property type="evidence" value="ECO:0007669"/>
    <property type="project" value="UniProtKB-KW"/>
</dbReference>
<evidence type="ECO:0000256" key="4">
    <source>
        <dbReference type="ARBA" id="ARBA00023163"/>
    </source>
</evidence>
<proteinExistence type="inferred from homology"/>
<dbReference type="PANTHER" id="PTHR34294:SF1">
    <property type="entry name" value="TRANSCRIPTIONAL REGULATOR LSRR"/>
    <property type="match status" value="1"/>
</dbReference>
<dbReference type="GO" id="GO:0030246">
    <property type="term" value="F:carbohydrate binding"/>
    <property type="evidence" value="ECO:0007669"/>
    <property type="project" value="InterPro"/>
</dbReference>
<reference evidence="6" key="1">
    <citation type="submission" date="2018-05" db="EMBL/GenBank/DDBJ databases">
        <authorList>
            <person name="Lanie J.A."/>
            <person name="Ng W.-L."/>
            <person name="Kazmierczak K.M."/>
            <person name="Andrzejewski T.M."/>
            <person name="Davidsen T.M."/>
            <person name="Wayne K.J."/>
            <person name="Tettelin H."/>
            <person name="Glass J.I."/>
            <person name="Rusch D."/>
            <person name="Podicherti R."/>
            <person name="Tsui H.-C.T."/>
            <person name="Winkler M.E."/>
        </authorList>
    </citation>
    <scope>NUCLEOTIDE SEQUENCE</scope>
</reference>